<reference evidence="18" key="1">
    <citation type="journal article" date="2015" name="PLoS ONE">
        <title>The Peripheral Olfactory Repertoire of the Lightbrown Apple Moth, Epiphyas postvittana.</title>
        <authorList>
            <person name="Corcoran J.A."/>
            <person name="Jordan M.D."/>
            <person name="Thrimawithana A.H."/>
            <person name="Crowhurst R.N."/>
            <person name="Newcomb R.D."/>
        </authorList>
    </citation>
    <scope>NUCLEOTIDE SEQUENCE</scope>
</reference>
<dbReference type="GO" id="GO:0016712">
    <property type="term" value="F:oxidoreductase activity, acting on paired donors, with incorporation or reduction of molecular oxygen, reduced flavin or flavoprotein as one donor, and incorporation of one atom of oxygen"/>
    <property type="evidence" value="ECO:0007669"/>
    <property type="project" value="UniProtKB-EC"/>
</dbReference>
<dbReference type="PRINTS" id="PR00463">
    <property type="entry name" value="EP450I"/>
</dbReference>
<evidence type="ECO:0000256" key="16">
    <source>
        <dbReference type="RuleBase" id="RU000461"/>
    </source>
</evidence>
<evidence type="ECO:0000256" key="9">
    <source>
        <dbReference type="ARBA" id="ARBA00022848"/>
    </source>
</evidence>
<feature type="transmembrane region" description="Helical" evidence="17">
    <location>
        <begin position="20"/>
        <end position="41"/>
    </location>
</feature>
<dbReference type="InterPro" id="IPR036396">
    <property type="entry name" value="Cyt_P450_sf"/>
</dbReference>
<dbReference type="InterPro" id="IPR001128">
    <property type="entry name" value="Cyt_P450"/>
</dbReference>
<evidence type="ECO:0000256" key="12">
    <source>
        <dbReference type="ARBA" id="ARBA00023033"/>
    </source>
</evidence>
<dbReference type="SUPFAM" id="SSF48264">
    <property type="entry name" value="Cytochrome P450"/>
    <property type="match status" value="1"/>
</dbReference>
<dbReference type="EC" id="1.14.14.1" evidence="5"/>
<evidence type="ECO:0000256" key="10">
    <source>
        <dbReference type="ARBA" id="ARBA00023002"/>
    </source>
</evidence>
<dbReference type="InterPro" id="IPR050476">
    <property type="entry name" value="Insect_CytP450_Detox"/>
</dbReference>
<dbReference type="Gene3D" id="1.10.630.10">
    <property type="entry name" value="Cytochrome P450"/>
    <property type="match status" value="1"/>
</dbReference>
<organism evidence="18">
    <name type="scientific">Epiphyas postvittana</name>
    <name type="common">Light brown apple moth</name>
    <dbReference type="NCBI Taxonomy" id="65032"/>
    <lineage>
        <taxon>Eukaryota</taxon>
        <taxon>Metazoa</taxon>
        <taxon>Ecdysozoa</taxon>
        <taxon>Arthropoda</taxon>
        <taxon>Hexapoda</taxon>
        <taxon>Insecta</taxon>
        <taxon>Pterygota</taxon>
        <taxon>Neoptera</taxon>
        <taxon>Endopterygota</taxon>
        <taxon>Lepidoptera</taxon>
        <taxon>Glossata</taxon>
        <taxon>Ditrysia</taxon>
        <taxon>Tortricoidea</taxon>
        <taxon>Tortricidae</taxon>
        <taxon>Tortricinae</taxon>
        <taxon>Epiphyas</taxon>
    </lineage>
</organism>
<keyword evidence="8" id="KW-0256">Endoplasmic reticulum</keyword>
<keyword evidence="9" id="KW-0492">Microsome</keyword>
<dbReference type="Pfam" id="PF00067">
    <property type="entry name" value="p450"/>
    <property type="match status" value="1"/>
</dbReference>
<proteinExistence type="inferred from homology"/>
<dbReference type="FunFam" id="1.10.630.10:FF:000042">
    <property type="entry name" value="Cytochrome P450"/>
    <property type="match status" value="1"/>
</dbReference>
<dbReference type="PRINTS" id="PR00385">
    <property type="entry name" value="P450"/>
</dbReference>
<dbReference type="AlphaFoldDB" id="A0A0K8TV42"/>
<sequence length="520" mass="59689">MELNSGTKQILWFVLEEWKLILFLTIIFSLYMYYTGTFEFFEKKGIKFMKPLPIVGNFGARLLAKKSFHQFQYDVYQFFKGSPYGGIFEGRRPVLYVFDTDLIKAVTIRDFDHFVDRNTFSTNEPRYLSQSLLNLKGSEWKGVRSTLTPAFSSARLTNMLPLIEVCSQQMVEFLKQYDGKDVEMKDTMGHFTLEVIGACAFGIKCDALTDENANFIKVAERFNYMSKSKRALIFFFLVFAPKMFRYLNISFMNAESTNELVRILKAAKKERRSGDQRRNDFLQLLIDAAQNDNGDSESPQARTLLDDDTIDAQSLLFLIAGYETSSTLLSFAIHMLATKPDLQEKLRSHVQELTEGKEMSYELLSQLSYLEGFLLETLRLYPPVARVDRVCTKTYTLPGTSVQVDVGDVVAIPIYGIQTDPDIYPNPEEFVPERFVGEEKKNRPSHLFLAFGAGPRNCIGLRFAMYSAKLSMVTLLKKFKFSVCPKTEDPIKFEKRGFLLKAEKGLWVRIDSLETSRVLE</sequence>
<dbReference type="CDD" id="cd11056">
    <property type="entry name" value="CYP6-like"/>
    <property type="match status" value="1"/>
</dbReference>
<dbReference type="PANTHER" id="PTHR24292">
    <property type="entry name" value="CYTOCHROME P450"/>
    <property type="match status" value="1"/>
</dbReference>
<evidence type="ECO:0000256" key="1">
    <source>
        <dbReference type="ARBA" id="ARBA00001971"/>
    </source>
</evidence>
<evidence type="ECO:0000256" key="4">
    <source>
        <dbReference type="ARBA" id="ARBA00010617"/>
    </source>
</evidence>
<protein>
    <recommendedName>
        <fullName evidence="5">unspecific monooxygenase</fullName>
        <ecNumber evidence="5">1.14.14.1</ecNumber>
    </recommendedName>
</protein>
<evidence type="ECO:0000313" key="18">
    <source>
        <dbReference type="EMBL" id="JAI18153.1"/>
    </source>
</evidence>
<comment type="subcellular location">
    <subcellularLocation>
        <location evidence="3">Endoplasmic reticulum membrane</location>
        <topology evidence="3">Peripheral membrane protein</topology>
    </subcellularLocation>
    <subcellularLocation>
        <location evidence="2">Microsome membrane</location>
        <topology evidence="2">Peripheral membrane protein</topology>
    </subcellularLocation>
</comment>
<dbReference type="InterPro" id="IPR017972">
    <property type="entry name" value="Cyt_P450_CS"/>
</dbReference>
<evidence type="ECO:0000256" key="3">
    <source>
        <dbReference type="ARBA" id="ARBA00004406"/>
    </source>
</evidence>
<evidence type="ECO:0000256" key="7">
    <source>
        <dbReference type="ARBA" id="ARBA00022723"/>
    </source>
</evidence>
<evidence type="ECO:0000256" key="17">
    <source>
        <dbReference type="SAM" id="Phobius"/>
    </source>
</evidence>
<keyword evidence="7 15" id="KW-0479">Metal-binding</keyword>
<dbReference type="GO" id="GO:0005789">
    <property type="term" value="C:endoplasmic reticulum membrane"/>
    <property type="evidence" value="ECO:0007669"/>
    <property type="project" value="UniProtKB-SubCell"/>
</dbReference>
<keyword evidence="11 15" id="KW-0408">Iron</keyword>
<keyword evidence="13 17" id="KW-0472">Membrane</keyword>
<evidence type="ECO:0000256" key="11">
    <source>
        <dbReference type="ARBA" id="ARBA00023004"/>
    </source>
</evidence>
<keyword evidence="10 16" id="KW-0560">Oxidoreductase</keyword>
<comment type="cofactor">
    <cofactor evidence="1 15">
        <name>heme</name>
        <dbReference type="ChEBI" id="CHEBI:30413"/>
    </cofactor>
</comment>
<dbReference type="GO" id="GO:0020037">
    <property type="term" value="F:heme binding"/>
    <property type="evidence" value="ECO:0007669"/>
    <property type="project" value="InterPro"/>
</dbReference>
<dbReference type="PROSITE" id="PS00086">
    <property type="entry name" value="CYTOCHROME_P450"/>
    <property type="match status" value="1"/>
</dbReference>
<keyword evidence="12 16" id="KW-0503">Monooxygenase</keyword>
<feature type="binding site" description="axial binding residue" evidence="15">
    <location>
        <position position="458"/>
    </location>
    <ligand>
        <name>heme</name>
        <dbReference type="ChEBI" id="CHEBI:30413"/>
    </ligand>
    <ligandPart>
        <name>Fe</name>
        <dbReference type="ChEBI" id="CHEBI:18248"/>
    </ligandPart>
</feature>
<dbReference type="GO" id="GO:0005506">
    <property type="term" value="F:iron ion binding"/>
    <property type="evidence" value="ECO:0007669"/>
    <property type="project" value="InterPro"/>
</dbReference>
<name>A0A0K8TV42_EPIPO</name>
<evidence type="ECO:0000256" key="14">
    <source>
        <dbReference type="ARBA" id="ARBA00047827"/>
    </source>
</evidence>
<keyword evidence="17" id="KW-0812">Transmembrane</keyword>
<evidence type="ECO:0000256" key="2">
    <source>
        <dbReference type="ARBA" id="ARBA00004174"/>
    </source>
</evidence>
<keyword evidence="17" id="KW-1133">Transmembrane helix</keyword>
<evidence type="ECO:0000256" key="8">
    <source>
        <dbReference type="ARBA" id="ARBA00022824"/>
    </source>
</evidence>
<evidence type="ECO:0000256" key="6">
    <source>
        <dbReference type="ARBA" id="ARBA00022617"/>
    </source>
</evidence>
<comment type="similarity">
    <text evidence="4 16">Belongs to the cytochrome P450 family.</text>
</comment>
<evidence type="ECO:0000256" key="15">
    <source>
        <dbReference type="PIRSR" id="PIRSR602401-1"/>
    </source>
</evidence>
<dbReference type="PANTHER" id="PTHR24292:SF54">
    <property type="entry name" value="CYP9F3-RELATED"/>
    <property type="match status" value="1"/>
</dbReference>
<dbReference type="EMBL" id="GCVX01000077">
    <property type="protein sequence ID" value="JAI18153.1"/>
    <property type="molecule type" value="Transcribed_RNA"/>
</dbReference>
<dbReference type="InterPro" id="IPR002401">
    <property type="entry name" value="Cyt_P450_E_grp-I"/>
</dbReference>
<evidence type="ECO:0000256" key="13">
    <source>
        <dbReference type="ARBA" id="ARBA00023136"/>
    </source>
</evidence>
<accession>A0A0K8TV42</accession>
<keyword evidence="6 15" id="KW-0349">Heme</keyword>
<evidence type="ECO:0000256" key="5">
    <source>
        <dbReference type="ARBA" id="ARBA00012109"/>
    </source>
</evidence>
<comment type="catalytic activity">
    <reaction evidence="14">
        <text>an organic molecule + reduced [NADPH--hemoprotein reductase] + O2 = an alcohol + oxidized [NADPH--hemoprotein reductase] + H2O + H(+)</text>
        <dbReference type="Rhea" id="RHEA:17149"/>
        <dbReference type="Rhea" id="RHEA-COMP:11964"/>
        <dbReference type="Rhea" id="RHEA-COMP:11965"/>
        <dbReference type="ChEBI" id="CHEBI:15377"/>
        <dbReference type="ChEBI" id="CHEBI:15378"/>
        <dbReference type="ChEBI" id="CHEBI:15379"/>
        <dbReference type="ChEBI" id="CHEBI:30879"/>
        <dbReference type="ChEBI" id="CHEBI:57618"/>
        <dbReference type="ChEBI" id="CHEBI:58210"/>
        <dbReference type="ChEBI" id="CHEBI:142491"/>
        <dbReference type="EC" id="1.14.14.1"/>
    </reaction>
</comment>